<dbReference type="EMBL" id="KZ824937">
    <property type="protein sequence ID" value="RAH73958.1"/>
    <property type="molecule type" value="Genomic_DNA"/>
</dbReference>
<evidence type="ECO:0000313" key="1">
    <source>
        <dbReference type="EMBL" id="RAH73958.1"/>
    </source>
</evidence>
<evidence type="ECO:0000313" key="2">
    <source>
        <dbReference type="Proteomes" id="UP000249661"/>
    </source>
</evidence>
<organism evidence="1 2">
    <name type="scientific">Aspergillus aculeatinus CBS 121060</name>
    <dbReference type="NCBI Taxonomy" id="1448322"/>
    <lineage>
        <taxon>Eukaryota</taxon>
        <taxon>Fungi</taxon>
        <taxon>Dikarya</taxon>
        <taxon>Ascomycota</taxon>
        <taxon>Pezizomycotina</taxon>
        <taxon>Eurotiomycetes</taxon>
        <taxon>Eurotiomycetidae</taxon>
        <taxon>Eurotiales</taxon>
        <taxon>Aspergillaceae</taxon>
        <taxon>Aspergillus</taxon>
        <taxon>Aspergillus subgen. Circumdati</taxon>
    </lineage>
</organism>
<proteinExistence type="predicted"/>
<reference evidence="1" key="1">
    <citation type="submission" date="2018-02" db="EMBL/GenBank/DDBJ databases">
        <title>The genomes of Aspergillus section Nigri reveals drivers in fungal speciation.</title>
        <authorList>
            <consortium name="DOE Joint Genome Institute"/>
            <person name="Vesth T.C."/>
            <person name="Nybo J."/>
            <person name="Theobald S."/>
            <person name="Brandl J."/>
            <person name="Frisvad J.C."/>
            <person name="Nielsen K.F."/>
            <person name="Lyhne E.K."/>
            <person name="Kogle M.E."/>
            <person name="Kuo A."/>
            <person name="Riley R."/>
            <person name="Clum A."/>
            <person name="Nolan M."/>
            <person name="Lipzen A."/>
            <person name="Salamov A."/>
            <person name="Henrissat B."/>
            <person name="Wiebenga A."/>
            <person name="De vries R.P."/>
            <person name="Grigoriev I.V."/>
            <person name="Mortensen U.H."/>
            <person name="Andersen M.R."/>
            <person name="Baker S.E."/>
        </authorList>
    </citation>
    <scope>NUCLEOTIDE SEQUENCE</scope>
    <source>
        <strain evidence="1">CBS 121060</strain>
    </source>
</reference>
<keyword evidence="2" id="KW-1185">Reference proteome</keyword>
<accession>A0ACD1HJH3</accession>
<gene>
    <name evidence="1" type="ORF">BO66DRAFT_434949</name>
</gene>
<dbReference type="Proteomes" id="UP000249661">
    <property type="component" value="Unassembled WGS sequence"/>
</dbReference>
<sequence>MSLDLGAMVDDGFLAQHQAIRDRLLDGGSMAPDHAGKFPRPAGILLLPSLSSSLTLADYQTIFDINTPKAMLARGVDKPAWMQRPLFGFFHRVPSSSTNHHHQHSSTNGGPRDFQAVQCQAASLGEVTQIIARALIVSCRVGSLLAVEVRGWLARVLQAEVSTFEILGSIGFDRVGRLVVIRSLLKKGWVG</sequence>
<protein>
    <submittedName>
        <fullName evidence="1">Uncharacterized protein</fullName>
    </submittedName>
</protein>
<name>A0ACD1HJH3_9EURO</name>